<dbReference type="GeneID" id="70576658"/>
<protein>
    <submittedName>
        <fullName evidence="3">Spore coat peptide assembly protein cotJB</fullName>
    </submittedName>
    <submittedName>
        <fullName evidence="2">Spore coat protein CotJB</fullName>
    </submittedName>
</protein>
<dbReference type="EMBL" id="JABFIF010000020">
    <property type="protein sequence ID" value="NOH16636.1"/>
    <property type="molecule type" value="Genomic_DNA"/>
</dbReference>
<dbReference type="AlphaFoldDB" id="A0A239ZM33"/>
<dbReference type="Proteomes" id="UP000250223">
    <property type="component" value="Unassembled WGS sequence"/>
</dbReference>
<feature type="domain" description="Protein CotJB" evidence="1">
    <location>
        <begin position="14"/>
        <end position="89"/>
    </location>
</feature>
<keyword evidence="2" id="KW-0946">Virion</keyword>
<accession>A0A239ZM33</accession>
<dbReference type="Pfam" id="PF12652">
    <property type="entry name" value="CotJB"/>
    <property type="match status" value="1"/>
</dbReference>
<dbReference type="PIRSF" id="PIRSF010606">
    <property type="entry name" value="Spore_coat_CotJB"/>
    <property type="match status" value="1"/>
</dbReference>
<dbReference type="InterPro" id="IPR024207">
    <property type="entry name" value="CotJB_dom"/>
</dbReference>
<evidence type="ECO:0000313" key="4">
    <source>
        <dbReference type="Proteomes" id="UP000250223"/>
    </source>
</evidence>
<evidence type="ECO:0000313" key="2">
    <source>
        <dbReference type="EMBL" id="NOH16636.1"/>
    </source>
</evidence>
<proteinExistence type="predicted"/>
<dbReference type="Proteomes" id="UP000528432">
    <property type="component" value="Unassembled WGS sequence"/>
</dbReference>
<organism evidence="2 5">
    <name type="scientific">Clostridium cochlearium</name>
    <dbReference type="NCBI Taxonomy" id="1494"/>
    <lineage>
        <taxon>Bacteria</taxon>
        <taxon>Bacillati</taxon>
        <taxon>Bacillota</taxon>
        <taxon>Clostridia</taxon>
        <taxon>Eubacteriales</taxon>
        <taxon>Clostridiaceae</taxon>
        <taxon>Clostridium</taxon>
    </lineage>
</organism>
<gene>
    <name evidence="2" type="ORF">HMJ28_09590</name>
    <name evidence="3" type="ORF">NCTC13028_02518</name>
</gene>
<sequence length="89" mass="10831">MDYSCQHNNSNRSELLKRIQEYEFAAVELNLYLDNNPNNQKAIYDYNCICENLLRLKKIYEQKFGPLTNFGYGKSNYPWQWVEEPWPWE</sequence>
<dbReference type="RefSeq" id="WP_095177502.1">
    <property type="nucleotide sequence ID" value="NZ_JAAZKZ010000129.1"/>
</dbReference>
<dbReference type="EMBL" id="UAWC01000027">
    <property type="protein sequence ID" value="SQB36670.1"/>
    <property type="molecule type" value="Genomic_DNA"/>
</dbReference>
<reference evidence="3 4" key="1">
    <citation type="submission" date="2018-06" db="EMBL/GenBank/DDBJ databases">
        <authorList>
            <consortium name="Pathogen Informatics"/>
            <person name="Doyle S."/>
        </authorList>
    </citation>
    <scope>NUCLEOTIDE SEQUENCE [LARGE SCALE GENOMIC DNA]</scope>
    <source>
        <strain evidence="3 4">NCTC13028</strain>
    </source>
</reference>
<evidence type="ECO:0000259" key="1">
    <source>
        <dbReference type="Pfam" id="PF12652"/>
    </source>
</evidence>
<keyword evidence="2" id="KW-0167">Capsid protein</keyword>
<name>A0A239ZM33_CLOCO</name>
<dbReference type="InterPro" id="IPR016571">
    <property type="entry name" value="Spore_coat_assembly_CotJB"/>
</dbReference>
<reference evidence="2 5" key="2">
    <citation type="submission" date="2020-05" db="EMBL/GenBank/DDBJ databases">
        <title>Draft genome sequence of Clostridium cochlearium strain AGROS13 isolated from a sheep dairy farm in New Zealand.</title>
        <authorList>
            <person name="Gupta T.B."/>
            <person name="Jauregui R."/>
            <person name="Risson A.N."/>
            <person name="Brightwell G."/>
            <person name="Maclean P."/>
        </authorList>
    </citation>
    <scope>NUCLEOTIDE SEQUENCE [LARGE SCALE GENOMIC DNA]</scope>
    <source>
        <strain evidence="2 5">AGROS13</strain>
    </source>
</reference>
<evidence type="ECO:0000313" key="5">
    <source>
        <dbReference type="Proteomes" id="UP000528432"/>
    </source>
</evidence>
<evidence type="ECO:0000313" key="3">
    <source>
        <dbReference type="EMBL" id="SQB36670.1"/>
    </source>
</evidence>